<feature type="transmembrane region" description="Helical" evidence="9">
    <location>
        <begin position="357"/>
        <end position="375"/>
    </location>
</feature>
<evidence type="ECO:0000256" key="3">
    <source>
        <dbReference type="ARBA" id="ARBA00022676"/>
    </source>
</evidence>
<feature type="transmembrane region" description="Helical" evidence="9">
    <location>
        <begin position="384"/>
        <end position="403"/>
    </location>
</feature>
<dbReference type="InterPro" id="IPR038731">
    <property type="entry name" value="RgtA/B/C-like"/>
</dbReference>
<sequence>MKIFECLHNGRGKGYLLLLAVLLIGLLRLAYFYNYSHQLPYLQSPIVDAQVYDEWAQTLANGDWAGNKAFYRAPLYPYVLGIIYFFSGPEKGRVVAVLLQLALGILSVILLYRTGCRLLDRRAASAAALLFAFCGPIVFYETKLLPTSTGIFLQILTLSIFVRAWSSHRKGDLFSAGLAAGVYALVRPNALLFAGLLFLIGMWREVCRNDRGSVLRWLWMPVGCLLILSPVTIHNYIASKDLVLISSNGGMTFYQGNNEESQSGLMTVPQRLHSFANAQQQEALEEYVTQHEVGRSLKPSERSRYWLQQGLRFWRENPLRALRLVSLKGIKALGLYEYPNNYSFQIERKFVWTLKGYPVPFGFILFLGTLGWLWLPRRHPAAKILPAAVAVGLLTNLIFFVTSRYRLEMIPALALLAGWGCVESVRRIRNGRIGWREGLAVAVLAGLFLLPPGAGRRSQESIMWLHLGVMHYEAGRLSEAEPALRRALELQPENVQARSQLTMVLTAAGRFGEAEQILSPALAAGAPHPTALWAAGELRAAIGDTLGATAALREATRRAPRLEPVHLALARLQTRSGQIDDAVSQLKAALKAGAATREIGLQLGDLLLQSGRTAEAESLLVSLREEHPHDAEIHRLLLKALLTTGLKEKVRSYWSYPALPADWPRARADRLLEILLMMDDPPQRMDDLSAEEWSLFQEILPRRAGSEGGAERRLP</sequence>
<dbReference type="InterPro" id="IPR019734">
    <property type="entry name" value="TPR_rpt"/>
</dbReference>
<comment type="subcellular location">
    <subcellularLocation>
        <location evidence="1">Cell membrane</location>
        <topology evidence="1">Multi-pass membrane protein</topology>
    </subcellularLocation>
</comment>
<proteinExistence type="predicted"/>
<name>A0A948RV11_UNCEI</name>
<evidence type="ECO:0000256" key="5">
    <source>
        <dbReference type="ARBA" id="ARBA00022692"/>
    </source>
</evidence>
<evidence type="ECO:0000256" key="9">
    <source>
        <dbReference type="SAM" id="Phobius"/>
    </source>
</evidence>
<dbReference type="InterPro" id="IPR011990">
    <property type="entry name" value="TPR-like_helical_dom_sf"/>
</dbReference>
<keyword evidence="6 9" id="KW-1133">Transmembrane helix</keyword>
<dbReference type="AlphaFoldDB" id="A0A948RV11"/>
<dbReference type="Pfam" id="PF14559">
    <property type="entry name" value="TPR_19"/>
    <property type="match status" value="2"/>
</dbReference>
<feature type="repeat" description="TPR" evidence="8">
    <location>
        <begin position="461"/>
        <end position="494"/>
    </location>
</feature>
<dbReference type="GO" id="GO:0016763">
    <property type="term" value="F:pentosyltransferase activity"/>
    <property type="evidence" value="ECO:0007669"/>
    <property type="project" value="TreeGrafter"/>
</dbReference>
<comment type="caution">
    <text evidence="11">The sequence shown here is derived from an EMBL/GenBank/DDBJ whole genome shotgun (WGS) entry which is preliminary data.</text>
</comment>
<protein>
    <submittedName>
        <fullName evidence="11">Tetratricopeptide repeat protein</fullName>
    </submittedName>
</protein>
<dbReference type="SMART" id="SM00028">
    <property type="entry name" value="TPR"/>
    <property type="match status" value="2"/>
</dbReference>
<evidence type="ECO:0000313" key="11">
    <source>
        <dbReference type="EMBL" id="MBU2689472.1"/>
    </source>
</evidence>
<evidence type="ECO:0000256" key="8">
    <source>
        <dbReference type="PROSITE-ProRule" id="PRU00339"/>
    </source>
</evidence>
<dbReference type="SUPFAM" id="SSF48452">
    <property type="entry name" value="TPR-like"/>
    <property type="match status" value="1"/>
</dbReference>
<evidence type="ECO:0000256" key="1">
    <source>
        <dbReference type="ARBA" id="ARBA00004651"/>
    </source>
</evidence>
<feature type="domain" description="Glycosyltransferase RgtA/B/C/D-like" evidence="10">
    <location>
        <begin position="72"/>
        <end position="233"/>
    </location>
</feature>
<reference evidence="11" key="1">
    <citation type="submission" date="2021-05" db="EMBL/GenBank/DDBJ databases">
        <title>Energy efficiency and biological interactions define the core microbiome of deep oligotrophic groundwater.</title>
        <authorList>
            <person name="Mehrshad M."/>
            <person name="Lopez-Fernandez M."/>
            <person name="Bell E."/>
            <person name="Bernier-Latmani R."/>
            <person name="Bertilsson S."/>
            <person name="Dopson M."/>
        </authorList>
    </citation>
    <scope>NUCLEOTIDE SEQUENCE</scope>
    <source>
        <strain evidence="11">Modern_marine.mb.64</strain>
    </source>
</reference>
<dbReference type="Proteomes" id="UP000777784">
    <property type="component" value="Unassembled WGS sequence"/>
</dbReference>
<dbReference type="Gene3D" id="1.25.40.10">
    <property type="entry name" value="Tetratricopeptide repeat domain"/>
    <property type="match status" value="1"/>
</dbReference>
<evidence type="ECO:0000256" key="2">
    <source>
        <dbReference type="ARBA" id="ARBA00022475"/>
    </source>
</evidence>
<keyword evidence="4" id="KW-0808">Transferase</keyword>
<feature type="transmembrane region" description="Helical" evidence="9">
    <location>
        <begin position="124"/>
        <end position="140"/>
    </location>
</feature>
<dbReference type="PANTHER" id="PTHR33908">
    <property type="entry name" value="MANNOSYLTRANSFERASE YKCB-RELATED"/>
    <property type="match status" value="1"/>
</dbReference>
<organism evidence="11 12">
    <name type="scientific">Eiseniibacteriota bacterium</name>
    <dbReference type="NCBI Taxonomy" id="2212470"/>
    <lineage>
        <taxon>Bacteria</taxon>
        <taxon>Candidatus Eiseniibacteriota</taxon>
    </lineage>
</organism>
<dbReference type="GO" id="GO:0009103">
    <property type="term" value="P:lipopolysaccharide biosynthetic process"/>
    <property type="evidence" value="ECO:0007669"/>
    <property type="project" value="UniProtKB-ARBA"/>
</dbReference>
<keyword evidence="7 9" id="KW-0472">Membrane</keyword>
<evidence type="ECO:0000256" key="7">
    <source>
        <dbReference type="ARBA" id="ARBA00023136"/>
    </source>
</evidence>
<feature type="transmembrane region" description="Helical" evidence="9">
    <location>
        <begin position="438"/>
        <end position="455"/>
    </location>
</feature>
<keyword evidence="8" id="KW-0802">TPR repeat</keyword>
<dbReference type="PROSITE" id="PS50293">
    <property type="entry name" value="TPR_REGION"/>
    <property type="match status" value="1"/>
</dbReference>
<keyword evidence="3" id="KW-0328">Glycosyltransferase</keyword>
<evidence type="ECO:0000256" key="6">
    <source>
        <dbReference type="ARBA" id="ARBA00022989"/>
    </source>
</evidence>
<feature type="transmembrane region" description="Helical" evidence="9">
    <location>
        <begin position="94"/>
        <end position="112"/>
    </location>
</feature>
<evidence type="ECO:0000259" key="10">
    <source>
        <dbReference type="Pfam" id="PF13231"/>
    </source>
</evidence>
<dbReference type="PROSITE" id="PS50005">
    <property type="entry name" value="TPR"/>
    <property type="match status" value="1"/>
</dbReference>
<feature type="transmembrane region" description="Helical" evidence="9">
    <location>
        <begin position="178"/>
        <end position="202"/>
    </location>
</feature>
<dbReference type="InterPro" id="IPR050297">
    <property type="entry name" value="LipidA_mod_glycosyltrf_83"/>
</dbReference>
<evidence type="ECO:0000313" key="12">
    <source>
        <dbReference type="Proteomes" id="UP000777784"/>
    </source>
</evidence>
<gene>
    <name evidence="11" type="ORF">KJ970_00965</name>
</gene>
<dbReference type="EMBL" id="JAHJDP010000004">
    <property type="protein sequence ID" value="MBU2689472.1"/>
    <property type="molecule type" value="Genomic_DNA"/>
</dbReference>
<dbReference type="GO" id="GO:0005886">
    <property type="term" value="C:plasma membrane"/>
    <property type="evidence" value="ECO:0007669"/>
    <property type="project" value="UniProtKB-SubCell"/>
</dbReference>
<dbReference type="Pfam" id="PF13231">
    <property type="entry name" value="PMT_2"/>
    <property type="match status" value="1"/>
</dbReference>
<feature type="transmembrane region" description="Helical" evidence="9">
    <location>
        <begin position="214"/>
        <end position="237"/>
    </location>
</feature>
<keyword evidence="5 9" id="KW-0812">Transmembrane</keyword>
<keyword evidence="2" id="KW-1003">Cell membrane</keyword>
<dbReference type="PANTHER" id="PTHR33908:SF11">
    <property type="entry name" value="MEMBRANE PROTEIN"/>
    <property type="match status" value="1"/>
</dbReference>
<feature type="transmembrane region" description="Helical" evidence="9">
    <location>
        <begin position="147"/>
        <end position="166"/>
    </location>
</feature>
<feature type="transmembrane region" description="Helical" evidence="9">
    <location>
        <begin position="12"/>
        <end position="33"/>
    </location>
</feature>
<evidence type="ECO:0000256" key="4">
    <source>
        <dbReference type="ARBA" id="ARBA00022679"/>
    </source>
</evidence>
<accession>A0A948RV11</accession>